<evidence type="ECO:0000259" key="15">
    <source>
        <dbReference type="PROSITE" id="PS50158"/>
    </source>
</evidence>
<dbReference type="InterPro" id="IPR051320">
    <property type="entry name" value="Viral_Replic_Matur_Polypro"/>
</dbReference>
<dbReference type="Pfam" id="PF22909">
    <property type="entry name" value="Caulimovir_coat_dom"/>
    <property type="match status" value="1"/>
</dbReference>
<feature type="coiled-coil region" evidence="13">
    <location>
        <begin position="1100"/>
        <end position="1161"/>
    </location>
</feature>
<evidence type="ECO:0000256" key="7">
    <source>
        <dbReference type="ARBA" id="ARBA00022759"/>
    </source>
</evidence>
<evidence type="ECO:0000256" key="13">
    <source>
        <dbReference type="SAM" id="Coils"/>
    </source>
</evidence>
<dbReference type="InterPro" id="IPR036875">
    <property type="entry name" value="Znf_CCHC_sf"/>
</dbReference>
<keyword evidence="3" id="KW-0808">Transferase</keyword>
<accession>A0A1P8SRK7</accession>
<dbReference type="Pfam" id="PF00098">
    <property type="entry name" value="zf-CCHC"/>
    <property type="match status" value="1"/>
</dbReference>
<dbReference type="GO" id="GO:0003676">
    <property type="term" value="F:nucleic acid binding"/>
    <property type="evidence" value="ECO:0007669"/>
    <property type="project" value="InterPro"/>
</dbReference>
<feature type="domain" description="CCHC-type" evidence="15">
    <location>
        <begin position="792"/>
        <end position="808"/>
    </location>
</feature>
<dbReference type="Gene3D" id="3.30.70.270">
    <property type="match status" value="2"/>
</dbReference>
<evidence type="ECO:0000256" key="4">
    <source>
        <dbReference type="ARBA" id="ARBA00022695"/>
    </source>
</evidence>
<evidence type="ECO:0000313" key="19">
    <source>
        <dbReference type="Proteomes" id="UP000202638"/>
    </source>
</evidence>
<evidence type="ECO:0000313" key="18">
    <source>
        <dbReference type="EMBL" id="APY26392.1"/>
    </source>
</evidence>
<keyword evidence="12" id="KW-0863">Zinc-finger</keyword>
<dbReference type="PROSITE" id="PS50879">
    <property type="entry name" value="RNASE_H_1"/>
    <property type="match status" value="1"/>
</dbReference>
<dbReference type="GeneID" id="30999635"/>
<dbReference type="Pfam" id="PF00077">
    <property type="entry name" value="RVP"/>
    <property type="match status" value="1"/>
</dbReference>
<dbReference type="KEGG" id="vg:30999635"/>
<dbReference type="InterPro" id="IPR043128">
    <property type="entry name" value="Rev_trsase/Diguanyl_cyclase"/>
</dbReference>
<evidence type="ECO:0000259" key="16">
    <source>
        <dbReference type="PROSITE" id="PS50878"/>
    </source>
</evidence>
<feature type="domain" description="RNase H type-1" evidence="17">
    <location>
        <begin position="1697"/>
        <end position="1832"/>
    </location>
</feature>
<dbReference type="EC" id="2.7.7.49" evidence="1"/>
<protein>
    <recommendedName>
        <fullName evidence="1">RNA-directed DNA polymerase</fullName>
        <ecNumber evidence="1">2.7.7.49</ecNumber>
    </recommendedName>
</protein>
<dbReference type="SUPFAM" id="SSF57756">
    <property type="entry name" value="Retrovirus zinc finger-like domains"/>
    <property type="match status" value="1"/>
</dbReference>
<evidence type="ECO:0000259" key="17">
    <source>
        <dbReference type="PROSITE" id="PS50879"/>
    </source>
</evidence>
<dbReference type="GO" id="GO:0006310">
    <property type="term" value="P:DNA recombination"/>
    <property type="evidence" value="ECO:0007669"/>
    <property type="project" value="UniProtKB-KW"/>
</dbReference>
<keyword evidence="4" id="KW-0548">Nucleotidyltransferase</keyword>
<dbReference type="InterPro" id="IPR001878">
    <property type="entry name" value="Znf_CCHC"/>
</dbReference>
<proteinExistence type="predicted"/>
<dbReference type="RefSeq" id="YP_009345071.1">
    <property type="nucleotide sequence ID" value="NC_033738.1"/>
</dbReference>
<dbReference type="GO" id="GO:0003964">
    <property type="term" value="F:RNA-directed DNA polymerase activity"/>
    <property type="evidence" value="ECO:0007669"/>
    <property type="project" value="UniProtKB-KW"/>
</dbReference>
<dbReference type="InterPro" id="IPR018061">
    <property type="entry name" value="Retropepsins"/>
</dbReference>
<dbReference type="CDD" id="cd01647">
    <property type="entry name" value="RT_LTR"/>
    <property type="match status" value="1"/>
</dbReference>
<evidence type="ECO:0000256" key="2">
    <source>
        <dbReference type="ARBA" id="ARBA00022670"/>
    </source>
</evidence>
<dbReference type="SUPFAM" id="SSF56672">
    <property type="entry name" value="DNA/RNA polymerases"/>
    <property type="match status" value="1"/>
</dbReference>
<evidence type="ECO:0000256" key="8">
    <source>
        <dbReference type="ARBA" id="ARBA00022801"/>
    </source>
</evidence>
<keyword evidence="19" id="KW-1185">Reference proteome</keyword>
<feature type="region of interest" description="Disordered" evidence="14">
    <location>
        <begin position="1880"/>
        <end position="1962"/>
    </location>
</feature>
<evidence type="ECO:0000256" key="6">
    <source>
        <dbReference type="ARBA" id="ARBA00022750"/>
    </source>
</evidence>
<dbReference type="Pfam" id="PF17917">
    <property type="entry name" value="RT_RNaseH"/>
    <property type="match status" value="1"/>
</dbReference>
<dbReference type="PROSITE" id="PS50158">
    <property type="entry name" value="ZF_CCHC"/>
    <property type="match status" value="1"/>
</dbReference>
<evidence type="ECO:0000256" key="14">
    <source>
        <dbReference type="SAM" id="MobiDB-lite"/>
    </source>
</evidence>
<evidence type="ECO:0000256" key="9">
    <source>
        <dbReference type="ARBA" id="ARBA00022842"/>
    </source>
</evidence>
<keyword evidence="7" id="KW-0255">Endonuclease</keyword>
<keyword evidence="12" id="KW-0479">Metal-binding</keyword>
<name>A0A1P8SRK7_9VIRU</name>
<dbReference type="Gene3D" id="2.40.70.10">
    <property type="entry name" value="Acid Proteases"/>
    <property type="match status" value="1"/>
</dbReference>
<keyword evidence="13" id="KW-0175">Coiled coil</keyword>
<evidence type="ECO:0000256" key="12">
    <source>
        <dbReference type="PROSITE-ProRule" id="PRU00047"/>
    </source>
</evidence>
<sequence length="1962" mass="225873">MTSRTETVTQPQTGINFEDQIRGYRTGQRRRYNWARQARRLRNRIRRSPRQPETLETQIDPQAELSMSLQRRASIVPAEVLYHSRQDDINHRVYQHWSEEAVNCIDGQQIDRTLVTMESYSTLNRAGFRYIHIGVIQVRLQILHRREMGTLAYVVFRDNRLLGDQAILAQMEVSLADGGHQMIYVVPDIMMTIGDFYRNIQISIQTRGYGNWRNAEANLLVTRGLVGRLSNTSNVGFEYSISNVTDYLTSHGVRAIPGKKVSESEHLGRSWILREPEVSIIQQPTIADTRNLPNGSVSVRFGGYEAAPETSRVRFDENDNEIMDDDESQIAEEVHVMIINEDDEEWEELNRQMMADFAEEEQKHTEPIIAEEDIYLLPGMEDLLNISTDADLSNGNNLTSTVNGFIIVSVYHNGENMKILKVRNDTKEIKLISKGDIIGQGEVQQEEVHFTEEEARAELRKLIAGEEVHMEAESSINSGSYRLPTDATMGPPIYPPARQRFDEPSTSTVPMYPPQYRAPLRAKVPDFQNWWNLPTAQINGGAMFIIPSDFSKFDDVFMRWESITKNVVALQNFSDNKDKAEFIENLLGETEKLAWMQWRSIYETEYQALIGTMEGRSGTQNMLSQIRRIFTLEDPYQGSTMSQDQAYKDLERLTCTDVKHILEYLRQFMYLAAKTGRLFTSSELSSKLFVKMPGDLGKRIEDSFKAKYPGNTVGVFPRIVFSFKYLENQCKEASFQRSLKSLEFCKQMPIPGYYGTDRKRLGIRKATHYKGKPHSTHVKIEKHKHLRTKKCKCYLCGEEGHFARECKNDNRNIHRQTMYQSLELPKEFELVSAEENDSGDEIYSMSEGEDPTTMFMNLTPLAQIEDCLTLDWEYKDVYEYRHFGTCTSDIQQPQPWKQQTKVYEEGGNGHDRAFYRYYGPPKGRENWPETPIPTGWGSDFDHDPDKEIDDIPDDEEIYMMQDDQFDEHWIGKRGGWQPLIKLSDQEFNCVHHWQHNIQVPDCPEHCRCCNKETSDRCRIQCGYCKITACSLCAFSYFDIKVTQRKEFVSPYYATPSLLKENQEYISWCQAELNKTGEAMTHIKKENAAQSEVITAQEHVINKLKEEKLDRQKIVEELKQELQQEKEKFLKEIEEQKELFMRQIAEEKAKFLSLKQKQEKEEECLFIKEEPEEEEQRVEETLAISGKLIIIEGRIEIEGVKPFTVKALLDTGASCCNIKKEFVPVDAVEQCNYPVLIHGVNSTLEVNQKLKQGKLIIGSQEFRLPYTYVLPMNKNLVTDMQMIIGCNFIRSLHGGVRIEGNEITFYKYLTKLESINLIEEDNFSKNFSEYMLLNDTGTDELQNEQENLRIKKAVAHKLLQLSDMGYIGEEPLKHWKKNQVECKLEIINPQLKIEDKPLKHITPQMQESFNKQVESLLKLGVIRPSKSQHRTTAFLVKSGTTVDPKTGKETKGKERMVFNYQRLNDNTEKDQYPLPGINTILQRIGKTKIYSKFDLKSGFHQVAMAEESIPWTAFAIPGKGLFEWMVMPFGLKNAPSVFQRKMDLCFTGLEKFVAVYIDDVLIFSNSEQEHLEHLDRFFERVQQHGLVLSPTKMKIGVRKVDFLGTVISNGLLHMQEHILKKIAAFGPEQYKSKKDLRSWLGLINYARNHIPNVGRMLGPIYAKTSPQGEPKMNAQDWKIIQDIQAQIHQLPTLEIPDKDAVIIIETDGCMTGWGAICKWKKKEKDPKSTEKICAYASGPYNPLKSTIDAEISAVLHALETFKIFYLSQPTIIIRTDCQAIISFYNKSFNHKPSRLRWIRLSDWLTGTGVAYKFEHIKGELNNLADHLSRNPEIALTKLVSTLISEWQDLPEPIYHLLSETLSMGEETQALMTSYLNTRSRSKTISKHAPNQGQWTNSSNLGPKSRTRSTNCTPKCVKNSQKYTQSLNSTGTQLDPRQQGIMLGETISPTSKEKPKPPTITSVS</sequence>
<dbReference type="SUPFAM" id="SSF50630">
    <property type="entry name" value="Acid proteases"/>
    <property type="match status" value="1"/>
</dbReference>
<keyword evidence="10" id="KW-0695">RNA-directed DNA polymerase</keyword>
<reference evidence="18" key="1">
    <citation type="journal article" date="2017" name="Arch. Virol.">
        <title>Molecular characterization of previously elusive badnaviruses associated with symptomatic cacao in the New World.</title>
        <authorList>
            <person name="Chingandu N."/>
            <person name="Zia-Ur-Rehman M."/>
            <person name="Sreenivasan T.N."/>
            <person name="Surujdeo-Maharaj S."/>
            <person name="Umaharan P."/>
            <person name="Gutierrez O.A."/>
            <person name="Brown J.K."/>
        </authorList>
    </citation>
    <scope>NUCLEOTIDE SEQUENCE [LARGE SCALE GENOMIC DNA]</scope>
    <source>
        <strain evidence="18">SCA6</strain>
    </source>
</reference>
<keyword evidence="8" id="KW-0378">Hydrolase</keyword>
<dbReference type="Gene3D" id="3.10.10.10">
    <property type="entry name" value="HIV Type 1 Reverse Transcriptase, subunit A, domain 1"/>
    <property type="match status" value="1"/>
</dbReference>
<keyword evidence="9" id="KW-0460">Magnesium</keyword>
<evidence type="ECO:0000256" key="11">
    <source>
        <dbReference type="ARBA" id="ARBA00023172"/>
    </source>
</evidence>
<dbReference type="PANTHER" id="PTHR33064:SF37">
    <property type="entry name" value="RIBONUCLEASE H"/>
    <property type="match status" value="1"/>
</dbReference>
<dbReference type="Pfam" id="PF00078">
    <property type="entry name" value="RVT_1"/>
    <property type="match status" value="1"/>
</dbReference>
<dbReference type="EMBL" id="KX276640">
    <property type="protein sequence ID" value="APY26392.1"/>
    <property type="molecule type" value="Genomic_DNA"/>
</dbReference>
<dbReference type="GO" id="GO:0004190">
    <property type="term" value="F:aspartic-type endopeptidase activity"/>
    <property type="evidence" value="ECO:0007669"/>
    <property type="project" value="UniProtKB-KW"/>
</dbReference>
<dbReference type="GO" id="GO:0008270">
    <property type="term" value="F:zinc ion binding"/>
    <property type="evidence" value="ECO:0007669"/>
    <property type="project" value="UniProtKB-KW"/>
</dbReference>
<dbReference type="GO" id="GO:0006508">
    <property type="term" value="P:proteolysis"/>
    <property type="evidence" value="ECO:0007669"/>
    <property type="project" value="UniProtKB-KW"/>
</dbReference>
<dbReference type="Proteomes" id="UP000202638">
    <property type="component" value="Genome"/>
</dbReference>
<evidence type="ECO:0000256" key="3">
    <source>
        <dbReference type="ARBA" id="ARBA00022679"/>
    </source>
</evidence>
<keyword evidence="2" id="KW-0645">Protease</keyword>
<evidence type="ECO:0000256" key="10">
    <source>
        <dbReference type="ARBA" id="ARBA00022918"/>
    </source>
</evidence>
<dbReference type="PROSITE" id="PS50878">
    <property type="entry name" value="RT_POL"/>
    <property type="match status" value="1"/>
</dbReference>
<dbReference type="InterPro" id="IPR036397">
    <property type="entry name" value="RNaseH_sf"/>
</dbReference>
<keyword evidence="6" id="KW-0064">Aspartyl protease</keyword>
<feature type="domain" description="Reverse transcriptase" evidence="16">
    <location>
        <begin position="1423"/>
        <end position="1606"/>
    </location>
</feature>
<keyword evidence="11" id="KW-0233">DNA recombination</keyword>
<evidence type="ECO:0000256" key="1">
    <source>
        <dbReference type="ARBA" id="ARBA00012493"/>
    </source>
</evidence>
<dbReference type="InterPro" id="IPR041373">
    <property type="entry name" value="RT_RNaseH"/>
</dbReference>
<keyword evidence="5" id="KW-0540">Nuclease</keyword>
<feature type="compositionally biased region" description="Polar residues" evidence="14">
    <location>
        <begin position="1887"/>
        <end position="1934"/>
    </location>
</feature>
<evidence type="ECO:0000256" key="5">
    <source>
        <dbReference type="ARBA" id="ARBA00022722"/>
    </source>
</evidence>
<dbReference type="PANTHER" id="PTHR33064">
    <property type="entry name" value="POL PROTEIN"/>
    <property type="match status" value="1"/>
</dbReference>
<dbReference type="SMART" id="SM00343">
    <property type="entry name" value="ZnF_C2HC"/>
    <property type="match status" value="1"/>
</dbReference>
<organism evidence="18">
    <name type="scientific">Cacao mild mosaic virus</name>
    <dbReference type="NCBI Taxonomy" id="1940252"/>
    <lineage>
        <taxon>Viruses</taxon>
        <taxon>Riboviria</taxon>
        <taxon>Pararnavirae</taxon>
        <taxon>Artverviricota</taxon>
        <taxon>Revtraviricetes</taxon>
        <taxon>Ortervirales</taxon>
        <taxon>Caulimoviridae</taxon>
        <taxon>Badnavirus</taxon>
        <taxon>Badnavirus tessellotheobromae</taxon>
    </lineage>
</organism>
<dbReference type="InterPro" id="IPR000477">
    <property type="entry name" value="RT_dom"/>
</dbReference>
<dbReference type="GO" id="GO:0004523">
    <property type="term" value="F:RNA-DNA hybrid ribonuclease activity"/>
    <property type="evidence" value="ECO:0007669"/>
    <property type="project" value="InterPro"/>
</dbReference>
<dbReference type="Gene3D" id="3.30.420.10">
    <property type="entry name" value="Ribonuclease H-like superfamily/Ribonuclease H"/>
    <property type="match status" value="1"/>
</dbReference>
<dbReference type="InterPro" id="IPR021109">
    <property type="entry name" value="Peptidase_aspartic_dom_sf"/>
</dbReference>
<keyword evidence="12" id="KW-0862">Zinc</keyword>
<dbReference type="InterPro" id="IPR043502">
    <property type="entry name" value="DNA/RNA_pol_sf"/>
</dbReference>
<dbReference type="InterPro" id="IPR002156">
    <property type="entry name" value="RNaseH_domain"/>
</dbReference>